<evidence type="ECO:0000313" key="2">
    <source>
        <dbReference type="Proteomes" id="UP001217089"/>
    </source>
</evidence>
<proteinExistence type="predicted"/>
<organism evidence="1 2">
    <name type="scientific">Tegillarca granosa</name>
    <name type="common">Malaysian cockle</name>
    <name type="synonym">Anadara granosa</name>
    <dbReference type="NCBI Taxonomy" id="220873"/>
    <lineage>
        <taxon>Eukaryota</taxon>
        <taxon>Metazoa</taxon>
        <taxon>Spiralia</taxon>
        <taxon>Lophotrochozoa</taxon>
        <taxon>Mollusca</taxon>
        <taxon>Bivalvia</taxon>
        <taxon>Autobranchia</taxon>
        <taxon>Pteriomorphia</taxon>
        <taxon>Arcoida</taxon>
        <taxon>Arcoidea</taxon>
        <taxon>Arcidae</taxon>
        <taxon>Tegillarca</taxon>
    </lineage>
</organism>
<evidence type="ECO:0000313" key="1">
    <source>
        <dbReference type="EMBL" id="KAJ8300787.1"/>
    </source>
</evidence>
<dbReference type="EMBL" id="JARBDR010000919">
    <property type="protein sequence ID" value="KAJ8300787.1"/>
    <property type="molecule type" value="Genomic_DNA"/>
</dbReference>
<reference evidence="1 2" key="1">
    <citation type="submission" date="2022-12" db="EMBL/GenBank/DDBJ databases">
        <title>Chromosome-level genome of Tegillarca granosa.</title>
        <authorList>
            <person name="Kim J."/>
        </authorList>
    </citation>
    <scope>NUCLEOTIDE SEQUENCE [LARGE SCALE GENOMIC DNA]</scope>
    <source>
        <strain evidence="1">Teg-2019</strain>
        <tissue evidence="1">Adductor muscle</tissue>
    </source>
</reference>
<keyword evidence="2" id="KW-1185">Reference proteome</keyword>
<sequence length="326" mass="37067">MCRTNLFVNLYLLVLKHPSNQNRTWSKSSISKLAMQHSNIVQNLVKFKAYCCIIIVFKLSYHSLKCTSVPLLQLNLLKDIHKFTGCFQMKKQSQSVNLIFACISLVKRSTLSVMAVEYKIQRIGLQAYNRNKDFNNADSCLPNPNGELAKVVNPHLTVEANALVKKCLMTPESAKRGNILYIHRPIVLKSVNTPVRMGLHQLSAIFKVKFPNLNESTVRTFRDKFMSEIKSRKRKLDFDNTDINVETLEPNKRGRQTLLSDDLDKKVQNYLKALRASGGVVTAAITLATGRRMVLGSDKHQLYEFVGHKKLGLFNFTTFRMGKTKG</sequence>
<accession>A0ABQ9E674</accession>
<name>A0ABQ9E674_TEGGR</name>
<gene>
    <name evidence="1" type="ORF">KUTeg_022306</name>
</gene>
<protein>
    <submittedName>
        <fullName evidence="1">Uncharacterized protein</fullName>
    </submittedName>
</protein>
<comment type="caution">
    <text evidence="1">The sequence shown here is derived from an EMBL/GenBank/DDBJ whole genome shotgun (WGS) entry which is preliminary data.</text>
</comment>
<dbReference type="Proteomes" id="UP001217089">
    <property type="component" value="Unassembled WGS sequence"/>
</dbReference>